<organism evidence="1 2">
    <name type="scientific">Comamonas jiangduensis</name>
    <dbReference type="NCBI Taxonomy" id="1194168"/>
    <lineage>
        <taxon>Bacteria</taxon>
        <taxon>Pseudomonadati</taxon>
        <taxon>Pseudomonadota</taxon>
        <taxon>Betaproteobacteria</taxon>
        <taxon>Burkholderiales</taxon>
        <taxon>Comamonadaceae</taxon>
        <taxon>Comamonas</taxon>
    </lineage>
</organism>
<evidence type="ECO:0000313" key="1">
    <source>
        <dbReference type="EMBL" id="MEZ2740960.1"/>
    </source>
</evidence>
<keyword evidence="2" id="KW-1185">Reference proteome</keyword>
<gene>
    <name evidence="1" type="ORF">ACBP88_16190</name>
</gene>
<evidence type="ECO:0000313" key="2">
    <source>
        <dbReference type="Proteomes" id="UP001567350"/>
    </source>
</evidence>
<name>A0ABV4IGK7_9BURK</name>
<dbReference type="EMBL" id="JBGJLR010000026">
    <property type="protein sequence ID" value="MEZ2740960.1"/>
    <property type="molecule type" value="Genomic_DNA"/>
</dbReference>
<dbReference type="Proteomes" id="UP001567350">
    <property type="component" value="Unassembled WGS sequence"/>
</dbReference>
<accession>A0ABV4IGK7</accession>
<sequence length="136" mass="14998">MLNIESALYVCVQAIGVVPGTTSLLQRFAPDMAYRVLDFWKPDGVLQPYLLLSNGSQRSFVPIGFLRAVAFAPEQTAYVLPLADLVQDRSIHLHALVAREISQQGVQRQALGQRFILSGLNRTGFRGGSTPERIES</sequence>
<dbReference type="RefSeq" id="WP_370894161.1">
    <property type="nucleotide sequence ID" value="NZ_JBGJLR010000026.1"/>
</dbReference>
<protein>
    <submittedName>
        <fullName evidence="1">Uncharacterized protein</fullName>
    </submittedName>
</protein>
<proteinExistence type="predicted"/>
<reference evidence="1 2" key="1">
    <citation type="submission" date="2024-08" db="EMBL/GenBank/DDBJ databases">
        <authorList>
            <person name="Feng Z."/>
            <person name="Ronholm J."/>
        </authorList>
    </citation>
    <scope>NUCLEOTIDE SEQUENCE [LARGE SCALE GENOMIC DNA]</scope>
    <source>
        <strain evidence="1 2">4-AB0-8</strain>
    </source>
</reference>
<comment type="caution">
    <text evidence="1">The sequence shown here is derived from an EMBL/GenBank/DDBJ whole genome shotgun (WGS) entry which is preliminary data.</text>
</comment>